<dbReference type="OrthoDB" id="2748218at2759"/>
<comment type="caution">
    <text evidence="1">The sequence shown here is derived from an EMBL/GenBank/DDBJ whole genome shotgun (WGS) entry which is preliminary data.</text>
</comment>
<dbReference type="AlphaFoldDB" id="A0A9P5ZC66"/>
<reference evidence="1" key="1">
    <citation type="submission" date="2020-11" db="EMBL/GenBank/DDBJ databases">
        <authorList>
            <consortium name="DOE Joint Genome Institute"/>
            <person name="Ahrendt S."/>
            <person name="Riley R."/>
            <person name="Andreopoulos W."/>
            <person name="Labutti K."/>
            <person name="Pangilinan J."/>
            <person name="Ruiz-Duenas F.J."/>
            <person name="Barrasa J.M."/>
            <person name="Sanchez-Garcia M."/>
            <person name="Camarero S."/>
            <person name="Miyauchi S."/>
            <person name="Serrano A."/>
            <person name="Linde D."/>
            <person name="Babiker R."/>
            <person name="Drula E."/>
            <person name="Ayuso-Fernandez I."/>
            <person name="Pacheco R."/>
            <person name="Padilla G."/>
            <person name="Ferreira P."/>
            <person name="Barriuso J."/>
            <person name="Kellner H."/>
            <person name="Castanera R."/>
            <person name="Alfaro M."/>
            <person name="Ramirez L."/>
            <person name="Pisabarro A.G."/>
            <person name="Kuo A."/>
            <person name="Tritt A."/>
            <person name="Lipzen A."/>
            <person name="He G."/>
            <person name="Yan M."/>
            <person name="Ng V."/>
            <person name="Cullen D."/>
            <person name="Martin F."/>
            <person name="Rosso M.-N."/>
            <person name="Henrissat B."/>
            <person name="Hibbett D."/>
            <person name="Martinez A.T."/>
            <person name="Grigoriev I.V."/>
        </authorList>
    </citation>
    <scope>NUCLEOTIDE SEQUENCE</scope>
    <source>
        <strain evidence="1">CIRM-BRFM 674</strain>
    </source>
</reference>
<protein>
    <submittedName>
        <fullName evidence="1">Uncharacterized protein</fullName>
    </submittedName>
</protein>
<dbReference type="EMBL" id="MU155138">
    <property type="protein sequence ID" value="KAF9484999.1"/>
    <property type="molecule type" value="Genomic_DNA"/>
</dbReference>
<accession>A0A9P5ZC66</accession>
<sequence>MAQEYYLPFNRPTLLFFPAASKSNSALDEAQNYVVMATIKGAIGEDENSDILRRENNIAKEMSTFYFQQYEITKAIESVTLAHIFIPLPPEVVLRGKGYTLTGKRKAWKYGMTLQLGWGEERVHPCPEKWIFTFRLLDGKDIEGGSAAGSNE</sequence>
<dbReference type="Proteomes" id="UP000807469">
    <property type="component" value="Unassembled WGS sequence"/>
</dbReference>
<keyword evidence="2" id="KW-1185">Reference proteome</keyword>
<proteinExistence type="predicted"/>
<organism evidence="1 2">
    <name type="scientific">Pholiota conissans</name>
    <dbReference type="NCBI Taxonomy" id="109636"/>
    <lineage>
        <taxon>Eukaryota</taxon>
        <taxon>Fungi</taxon>
        <taxon>Dikarya</taxon>
        <taxon>Basidiomycota</taxon>
        <taxon>Agaricomycotina</taxon>
        <taxon>Agaricomycetes</taxon>
        <taxon>Agaricomycetidae</taxon>
        <taxon>Agaricales</taxon>
        <taxon>Agaricineae</taxon>
        <taxon>Strophariaceae</taxon>
        <taxon>Pholiota</taxon>
    </lineage>
</organism>
<evidence type="ECO:0000313" key="1">
    <source>
        <dbReference type="EMBL" id="KAF9484999.1"/>
    </source>
</evidence>
<evidence type="ECO:0000313" key="2">
    <source>
        <dbReference type="Proteomes" id="UP000807469"/>
    </source>
</evidence>
<name>A0A9P5ZC66_9AGAR</name>
<gene>
    <name evidence="1" type="ORF">BDN70DRAFT_917194</name>
</gene>